<evidence type="ECO:0000256" key="2">
    <source>
        <dbReference type="ARBA" id="ARBA00022692"/>
    </source>
</evidence>
<dbReference type="GO" id="GO:0016020">
    <property type="term" value="C:membrane"/>
    <property type="evidence" value="ECO:0007669"/>
    <property type="project" value="UniProtKB-SubCell"/>
</dbReference>
<keyword evidence="2 5" id="KW-0812">Transmembrane</keyword>
<protein>
    <recommendedName>
        <fullName evidence="8">Solute carrier family 35 member F5</fullName>
    </recommendedName>
</protein>
<proteinExistence type="predicted"/>
<feature type="transmembrane region" description="Helical" evidence="5">
    <location>
        <begin position="12"/>
        <end position="30"/>
    </location>
</feature>
<feature type="transmembrane region" description="Helical" evidence="5">
    <location>
        <begin position="347"/>
        <end position="368"/>
    </location>
</feature>
<dbReference type="Proteomes" id="UP000625711">
    <property type="component" value="Unassembled WGS sequence"/>
</dbReference>
<organism evidence="6 7">
    <name type="scientific">Rhynchophorus ferrugineus</name>
    <name type="common">Red palm weevil</name>
    <name type="synonym">Curculio ferrugineus</name>
    <dbReference type="NCBI Taxonomy" id="354439"/>
    <lineage>
        <taxon>Eukaryota</taxon>
        <taxon>Metazoa</taxon>
        <taxon>Ecdysozoa</taxon>
        <taxon>Arthropoda</taxon>
        <taxon>Hexapoda</taxon>
        <taxon>Insecta</taxon>
        <taxon>Pterygota</taxon>
        <taxon>Neoptera</taxon>
        <taxon>Endopterygota</taxon>
        <taxon>Coleoptera</taxon>
        <taxon>Polyphaga</taxon>
        <taxon>Cucujiformia</taxon>
        <taxon>Curculionidae</taxon>
        <taxon>Dryophthorinae</taxon>
        <taxon>Rhynchophorus</taxon>
    </lineage>
</organism>
<name>A0A834MLF0_RHYFE</name>
<keyword evidence="4 5" id="KW-0472">Membrane</keyword>
<evidence type="ECO:0000313" key="7">
    <source>
        <dbReference type="Proteomes" id="UP000625711"/>
    </source>
</evidence>
<evidence type="ECO:0008006" key="8">
    <source>
        <dbReference type="Google" id="ProtNLM"/>
    </source>
</evidence>
<evidence type="ECO:0000256" key="5">
    <source>
        <dbReference type="SAM" id="Phobius"/>
    </source>
</evidence>
<accession>A0A834MLF0</accession>
<feature type="transmembrane region" description="Helical" evidence="5">
    <location>
        <begin position="179"/>
        <end position="200"/>
    </location>
</feature>
<feature type="transmembrane region" description="Helical" evidence="5">
    <location>
        <begin position="252"/>
        <end position="270"/>
    </location>
</feature>
<keyword evidence="3 5" id="KW-1133">Transmembrane helix</keyword>
<evidence type="ECO:0000256" key="4">
    <source>
        <dbReference type="ARBA" id="ARBA00023136"/>
    </source>
</evidence>
<feature type="transmembrane region" description="Helical" evidence="5">
    <location>
        <begin position="50"/>
        <end position="67"/>
    </location>
</feature>
<comment type="subcellular location">
    <subcellularLocation>
        <location evidence="1">Membrane</location>
        <topology evidence="1">Multi-pass membrane protein</topology>
    </subcellularLocation>
</comment>
<dbReference type="PANTHER" id="PTHR23051:SF0">
    <property type="entry name" value="SOLUTE CARRIER FAMILY 35 MEMBER F5"/>
    <property type="match status" value="1"/>
</dbReference>
<feature type="transmembrane region" description="Helical" evidence="5">
    <location>
        <begin position="375"/>
        <end position="397"/>
    </location>
</feature>
<feature type="transmembrane region" description="Helical" evidence="5">
    <location>
        <begin position="320"/>
        <end position="341"/>
    </location>
</feature>
<evidence type="ECO:0000313" key="6">
    <source>
        <dbReference type="EMBL" id="KAF7286921.1"/>
    </source>
</evidence>
<dbReference type="OrthoDB" id="10041630at2759"/>
<gene>
    <name evidence="6" type="ORF">GWI33_003188</name>
</gene>
<keyword evidence="7" id="KW-1185">Reference proteome</keyword>
<dbReference type="EMBL" id="JAACXV010000018">
    <property type="protein sequence ID" value="KAF7286921.1"/>
    <property type="molecule type" value="Genomic_DNA"/>
</dbReference>
<comment type="caution">
    <text evidence="6">The sequence shown here is derived from an EMBL/GenBank/DDBJ whole genome shotgun (WGS) entry which is preliminary data.</text>
</comment>
<dbReference type="AlphaFoldDB" id="A0A834MLF0"/>
<evidence type="ECO:0000256" key="1">
    <source>
        <dbReference type="ARBA" id="ARBA00004141"/>
    </source>
</evidence>
<feature type="transmembrane region" description="Helical" evidence="5">
    <location>
        <begin position="220"/>
        <end position="240"/>
    </location>
</feature>
<dbReference type="PANTHER" id="PTHR23051">
    <property type="entry name" value="SOLUTE CARRIER FAMILY 35, MEMBER F5"/>
    <property type="match status" value="1"/>
</dbReference>
<sequence length="443" mass="51239">MDSLNILTKNQRIILGLVILLLVDIIWISSSELTAYTYIHETFQKPFFCTYIKTSMFAIYLLGFILWPPWKDSYCSRPSDYIFLETDPEDESNFEETAEARLSNPTYVPVKTPDREYIDRSSETESDDSSLRSVRFNKMAEVRHMSEAEAKDALLARLSYQASLRASESIKKASVKLPIYEVAKVAFLFCFLIFSATYMYQLALLRSNRRMYPASHTDKFTISKLVAVILSVMSMILINIGDIKFDEQAPVGAALSLLSAFFSSTYVVFLKRVIENDEKMDIPLFLGFVGLFIFIFLWPIFLFLHFSKLETFEWPTREQMIFLILSTFMETVIPEALWLWSRLLTSSLVAIMAKTMIIPMTMITDAIVKNMNFSYVFYIGLIPMTIAFFMIIIYLYFDNWDPLYGVLCVLYVKLFRKATSLHSRLKESTSEQLEALIGINNIE</sequence>
<feature type="transmembrane region" description="Helical" evidence="5">
    <location>
        <begin position="282"/>
        <end position="304"/>
    </location>
</feature>
<reference evidence="6" key="1">
    <citation type="submission" date="2020-08" db="EMBL/GenBank/DDBJ databases">
        <title>Genome sequencing and assembly of the red palm weevil Rhynchophorus ferrugineus.</title>
        <authorList>
            <person name="Dias G.B."/>
            <person name="Bergman C.M."/>
            <person name="Manee M."/>
        </authorList>
    </citation>
    <scope>NUCLEOTIDE SEQUENCE</scope>
    <source>
        <strain evidence="6">AA-2017</strain>
        <tissue evidence="6">Whole larva</tissue>
    </source>
</reference>
<evidence type="ECO:0000256" key="3">
    <source>
        <dbReference type="ARBA" id="ARBA00022989"/>
    </source>
</evidence>